<organism evidence="2 3">
    <name type="scientific">Rubinisphaera brasiliensis (strain ATCC 49424 / DSM 5305 / JCM 21570 / IAM 15109 / NBRC 103401 / IFAM 1448)</name>
    <name type="common">Planctomyces brasiliensis</name>
    <dbReference type="NCBI Taxonomy" id="756272"/>
    <lineage>
        <taxon>Bacteria</taxon>
        <taxon>Pseudomonadati</taxon>
        <taxon>Planctomycetota</taxon>
        <taxon>Planctomycetia</taxon>
        <taxon>Planctomycetales</taxon>
        <taxon>Planctomycetaceae</taxon>
        <taxon>Rubinisphaera</taxon>
    </lineage>
</organism>
<protein>
    <recommendedName>
        <fullName evidence="4">Carboxypeptidase regulatory-like domain-containing protein</fullName>
    </recommendedName>
</protein>
<evidence type="ECO:0000256" key="1">
    <source>
        <dbReference type="SAM" id="SignalP"/>
    </source>
</evidence>
<keyword evidence="3" id="KW-1185">Reference proteome</keyword>
<dbReference type="Proteomes" id="UP000006860">
    <property type="component" value="Chromosome"/>
</dbReference>
<gene>
    <name evidence="2" type="ordered locus">Plabr_0424</name>
</gene>
<evidence type="ECO:0008006" key="4">
    <source>
        <dbReference type="Google" id="ProtNLM"/>
    </source>
</evidence>
<dbReference type="EMBL" id="CP002546">
    <property type="protein sequence ID" value="ADY58051.1"/>
    <property type="molecule type" value="Genomic_DNA"/>
</dbReference>
<feature type="chain" id="PRO_5003260793" description="Carboxypeptidase regulatory-like domain-containing protein" evidence="1">
    <location>
        <begin position="19"/>
        <end position="140"/>
    </location>
</feature>
<dbReference type="KEGG" id="pbs:Plabr_0424"/>
<sequence>MLARFFSIVMLATPLFLAACGGSGNGPQLASVSGKVTLDGQPLSDASVEFAPIEVEQVEEGVGGSGGNAATDESGKYTVRTGSQFGLQPGKYLVRIAKTSYDDDGQEMQQIPARYNTESDLEVTIESGGNSSLDFQLESE</sequence>
<dbReference type="STRING" id="756272.Plabr_0424"/>
<dbReference type="PROSITE" id="PS51257">
    <property type="entry name" value="PROKAR_LIPOPROTEIN"/>
    <property type="match status" value="1"/>
</dbReference>
<dbReference type="OrthoDB" id="280880at2"/>
<dbReference type="HOGENOM" id="CLU_113730_5_2_0"/>
<dbReference type="Gene3D" id="2.60.40.1120">
    <property type="entry name" value="Carboxypeptidase-like, regulatory domain"/>
    <property type="match status" value="1"/>
</dbReference>
<accession>F0SRJ0</accession>
<dbReference type="RefSeq" id="WP_013626795.1">
    <property type="nucleotide sequence ID" value="NC_015174.1"/>
</dbReference>
<proteinExistence type="predicted"/>
<evidence type="ECO:0000313" key="3">
    <source>
        <dbReference type="Proteomes" id="UP000006860"/>
    </source>
</evidence>
<reference evidence="3" key="1">
    <citation type="submission" date="2011-02" db="EMBL/GenBank/DDBJ databases">
        <title>The complete genome of Planctomyces brasiliensis DSM 5305.</title>
        <authorList>
            <person name="Lucas S."/>
            <person name="Copeland A."/>
            <person name="Lapidus A."/>
            <person name="Bruce D."/>
            <person name="Goodwin L."/>
            <person name="Pitluck S."/>
            <person name="Kyrpides N."/>
            <person name="Mavromatis K."/>
            <person name="Pagani I."/>
            <person name="Ivanova N."/>
            <person name="Ovchinnikova G."/>
            <person name="Lu M."/>
            <person name="Detter J.C."/>
            <person name="Han C."/>
            <person name="Land M."/>
            <person name="Hauser L."/>
            <person name="Markowitz V."/>
            <person name="Cheng J.-F."/>
            <person name="Hugenholtz P."/>
            <person name="Woyke T."/>
            <person name="Wu D."/>
            <person name="Tindall B."/>
            <person name="Pomrenke H.G."/>
            <person name="Brambilla E."/>
            <person name="Klenk H.-P."/>
            <person name="Eisen J.A."/>
        </authorList>
    </citation>
    <scope>NUCLEOTIDE SEQUENCE [LARGE SCALE GENOMIC DNA]</scope>
    <source>
        <strain evidence="3">ATCC 49424 / DSM 5305 / JCM 21570 / NBRC 103401 / IFAM 1448</strain>
    </source>
</reference>
<keyword evidence="1" id="KW-0732">Signal</keyword>
<name>F0SRJ0_RUBBR</name>
<evidence type="ECO:0000313" key="2">
    <source>
        <dbReference type="EMBL" id="ADY58051.1"/>
    </source>
</evidence>
<dbReference type="AlphaFoldDB" id="F0SRJ0"/>
<feature type="signal peptide" evidence="1">
    <location>
        <begin position="1"/>
        <end position="18"/>
    </location>
</feature>